<feature type="domain" description="Fe/B12 periplasmic-binding" evidence="2">
    <location>
        <begin position="2"/>
        <end position="294"/>
    </location>
</feature>
<reference evidence="4" key="1">
    <citation type="journal article" date="2019" name="Int. J. Syst. Evol. Microbiol.">
        <title>The Global Catalogue of Microorganisms (GCM) 10K type strain sequencing project: providing services to taxonomists for standard genome sequencing and annotation.</title>
        <authorList>
            <consortium name="The Broad Institute Genomics Platform"/>
            <consortium name="The Broad Institute Genome Sequencing Center for Infectious Disease"/>
            <person name="Wu L."/>
            <person name="Ma J."/>
        </authorList>
    </citation>
    <scope>NUCLEOTIDE SEQUENCE [LARGE SCALE GENOMIC DNA]</scope>
    <source>
        <strain evidence="4">CGMCC 4.7177</strain>
    </source>
</reference>
<evidence type="ECO:0000313" key="4">
    <source>
        <dbReference type="Proteomes" id="UP001595839"/>
    </source>
</evidence>
<dbReference type="PANTHER" id="PTHR42860:SF1">
    <property type="entry name" value="VITAMIN B12-BINDING PROTEIN"/>
    <property type="match status" value="1"/>
</dbReference>
<dbReference type="SUPFAM" id="SSF53807">
    <property type="entry name" value="Helical backbone' metal receptor"/>
    <property type="match status" value="1"/>
</dbReference>
<name>A0ABV9B050_9ACTN</name>
<dbReference type="EMBL" id="JBHSFK010000033">
    <property type="protein sequence ID" value="MFC4505372.1"/>
    <property type="molecule type" value="Genomic_DNA"/>
</dbReference>
<keyword evidence="4" id="KW-1185">Reference proteome</keyword>
<sequence>MRIVSLLPAATDIVAELGLSAQLVGRTHECDWPPREVASVPVVTGADLDQDRLTSREISDAVGGSAHSGSSLYTLDTEALAALRPDVVLTQDLCDVCAVSYDKVSRTVRLLDADTRVLSLEPRTLDDVLDCLVTVGALLGVRERAERRRAELTARLKRVRAAVAGQARSRSRPRVVAIEWLDPLWPAGHWVPEQITAAGGEPLLAAPGEHTKPMTWEAVRAAHPDVLLVLPCGFPPERTLREAELLTGLPGWEELPAVRDDRVWILDGPSYFNRPGPRVVRGAEVLAHVLHGVPAGETVTAAEARPLPRRPDGPVGPVRMQSR</sequence>
<dbReference type="InterPro" id="IPR051030">
    <property type="entry name" value="Vitamin_B12-ABC_binding"/>
</dbReference>
<dbReference type="PROSITE" id="PS50983">
    <property type="entry name" value="FE_B12_PBP"/>
    <property type="match status" value="1"/>
</dbReference>
<dbReference type="InterPro" id="IPR002491">
    <property type="entry name" value="ABC_transptr_periplasmic_BD"/>
</dbReference>
<dbReference type="RefSeq" id="WP_381182737.1">
    <property type="nucleotide sequence ID" value="NZ_JBHSFK010000033.1"/>
</dbReference>
<dbReference type="Gene3D" id="3.40.50.1980">
    <property type="entry name" value="Nitrogenase molybdenum iron protein domain"/>
    <property type="match status" value="2"/>
</dbReference>
<dbReference type="PANTHER" id="PTHR42860">
    <property type="entry name" value="VITAMIN B12-BINDING PROTEIN"/>
    <property type="match status" value="1"/>
</dbReference>
<accession>A0ABV9B050</accession>
<dbReference type="Pfam" id="PF01497">
    <property type="entry name" value="Peripla_BP_2"/>
    <property type="match status" value="1"/>
</dbReference>
<evidence type="ECO:0000256" key="1">
    <source>
        <dbReference type="SAM" id="MobiDB-lite"/>
    </source>
</evidence>
<proteinExistence type="predicted"/>
<evidence type="ECO:0000259" key="2">
    <source>
        <dbReference type="PROSITE" id="PS50983"/>
    </source>
</evidence>
<gene>
    <name evidence="3" type="ORF">ACFPIH_38910</name>
</gene>
<organism evidence="3 4">
    <name type="scientific">Streptomyces vulcanius</name>
    <dbReference type="NCBI Taxonomy" id="1441876"/>
    <lineage>
        <taxon>Bacteria</taxon>
        <taxon>Bacillati</taxon>
        <taxon>Actinomycetota</taxon>
        <taxon>Actinomycetes</taxon>
        <taxon>Kitasatosporales</taxon>
        <taxon>Streptomycetaceae</taxon>
        <taxon>Streptomyces</taxon>
    </lineage>
</organism>
<feature type="region of interest" description="Disordered" evidence="1">
    <location>
        <begin position="300"/>
        <end position="323"/>
    </location>
</feature>
<dbReference type="Proteomes" id="UP001595839">
    <property type="component" value="Unassembled WGS sequence"/>
</dbReference>
<feature type="compositionally biased region" description="Low complexity" evidence="1">
    <location>
        <begin position="313"/>
        <end position="323"/>
    </location>
</feature>
<dbReference type="CDD" id="cd01144">
    <property type="entry name" value="BtuF"/>
    <property type="match status" value="1"/>
</dbReference>
<protein>
    <submittedName>
        <fullName evidence="3">Cobalamin-binding protein</fullName>
    </submittedName>
</protein>
<comment type="caution">
    <text evidence="3">The sequence shown here is derived from an EMBL/GenBank/DDBJ whole genome shotgun (WGS) entry which is preliminary data.</text>
</comment>
<evidence type="ECO:0000313" key="3">
    <source>
        <dbReference type="EMBL" id="MFC4505372.1"/>
    </source>
</evidence>